<reference evidence="1 2" key="1">
    <citation type="journal article" date="2015" name="Genome Announc.">
        <title>Expanding the biotechnology potential of lactobacilli through comparative genomics of 213 strains and associated genera.</title>
        <authorList>
            <person name="Sun Z."/>
            <person name="Harris H.M."/>
            <person name="McCann A."/>
            <person name="Guo C."/>
            <person name="Argimon S."/>
            <person name="Zhang W."/>
            <person name="Yang X."/>
            <person name="Jeffery I.B."/>
            <person name="Cooney J.C."/>
            <person name="Kagawa T.F."/>
            <person name="Liu W."/>
            <person name="Song Y."/>
            <person name="Salvetti E."/>
            <person name="Wrobel A."/>
            <person name="Rasinkangas P."/>
            <person name="Parkhill J."/>
            <person name="Rea M.C."/>
            <person name="O'Sullivan O."/>
            <person name="Ritari J."/>
            <person name="Douillard F.P."/>
            <person name="Paul Ross R."/>
            <person name="Yang R."/>
            <person name="Briner A.E."/>
            <person name="Felis G.E."/>
            <person name="de Vos W.M."/>
            <person name="Barrangou R."/>
            <person name="Klaenhammer T.R."/>
            <person name="Caufield P.W."/>
            <person name="Cui Y."/>
            <person name="Zhang H."/>
            <person name="O'Toole P.W."/>
        </authorList>
    </citation>
    <scope>NUCLEOTIDE SEQUENCE [LARGE SCALE GENOMIC DNA]</scope>
    <source>
        <strain evidence="1 2">DSM 22697</strain>
    </source>
</reference>
<dbReference type="AlphaFoldDB" id="A0A0R2FCG8"/>
<dbReference type="PATRIC" id="fig|1423730.4.peg.976"/>
<dbReference type="Proteomes" id="UP000050865">
    <property type="component" value="Unassembled WGS sequence"/>
</dbReference>
<dbReference type="EMBL" id="AYZJ01000018">
    <property type="protein sequence ID" value="KRN25174.1"/>
    <property type="molecule type" value="Genomic_DNA"/>
</dbReference>
<proteinExistence type="predicted"/>
<protein>
    <submittedName>
        <fullName evidence="1">Uncharacterized protein</fullName>
    </submittedName>
</protein>
<sequence>MQFRESTKEGNSMPALTIAGRTYSQLPIPENYQVVEDQLVPRDGESVHMRRYQPKELPQEAIGREHITVVYRDDGFLYTYNALTQPLTGALPCLDAAWDHAEKIWQDVNPDYRQQLERLRTLGNQTRSYTNAAGKKVTIPILWAKYANKVVEGSYEWIGLGPGNTVVEFECHNLWDYAAGREQTEMWYSDTWILARRGLGPQLQPPLAKA</sequence>
<evidence type="ECO:0000313" key="1">
    <source>
        <dbReference type="EMBL" id="KRN25174.1"/>
    </source>
</evidence>
<evidence type="ECO:0000313" key="2">
    <source>
        <dbReference type="Proteomes" id="UP000050865"/>
    </source>
</evidence>
<name>A0A0R2FCG8_9LACO</name>
<gene>
    <name evidence="1" type="ORF">FC75_GL000926</name>
</gene>
<keyword evidence="2" id="KW-1185">Reference proteome</keyword>
<organism evidence="1 2">
    <name type="scientific">Lacticaseibacillus camelliae DSM 22697 = JCM 13995</name>
    <dbReference type="NCBI Taxonomy" id="1423730"/>
    <lineage>
        <taxon>Bacteria</taxon>
        <taxon>Bacillati</taxon>
        <taxon>Bacillota</taxon>
        <taxon>Bacilli</taxon>
        <taxon>Lactobacillales</taxon>
        <taxon>Lactobacillaceae</taxon>
        <taxon>Lacticaseibacillus</taxon>
    </lineage>
</organism>
<accession>A0A0R2FCG8</accession>
<comment type="caution">
    <text evidence="1">The sequence shown here is derived from an EMBL/GenBank/DDBJ whole genome shotgun (WGS) entry which is preliminary data.</text>
</comment>